<evidence type="ECO:0000313" key="1">
    <source>
        <dbReference type="EMBL" id="RYC03826.1"/>
    </source>
</evidence>
<comment type="caution">
    <text evidence="1">The sequence shown here is derived from an EMBL/GenBank/DDBJ whole genome shotgun (WGS) entry which is preliminary data.</text>
</comment>
<proteinExistence type="predicted"/>
<reference evidence="1 2" key="1">
    <citation type="submission" date="2019-01" db="EMBL/GenBank/DDBJ databases">
        <title>Novel species of Nocardioides.</title>
        <authorList>
            <person name="Liu Q."/>
            <person name="X Y.-H."/>
        </authorList>
    </citation>
    <scope>NUCLEOTIDE SEQUENCE [LARGE SCALE GENOMIC DNA]</scope>
    <source>
        <strain evidence="1 2">HLT2-9</strain>
    </source>
</reference>
<sequence>MGLAVLALENDAAGQLQLTADTGTNPWYLLRFGKKVGRRDGFDDIDDLVHTTALARNPRAGWAFDTRVAVRVPASLVREAKYAQLVSFKDERGRSPAYSAHVVLVLGAGDDRLLTFSLAAPMSVSAFETPRRVPCRTVAESFTLAPSLGDLLGQIVKLAGPVVADLLKPAGQLAGQPTGAGQPAPGMAGSIVDILRAILGAVAAPAPVPVSTGKSLVRPMSAGPATNRFHRPTYAVQQIFGIDDAILATMIGPVLQVLPQLLNAASQEKIQLRQANNKLVTDLMAGLDRRRMMELLAQARAASPGNPALAALNGLFEEEAAKAAQQPVAPVAGQSLETAPAPPAATSSRAALAFVLAQGVEWYGAPQHLFAKARPMAFRLQLEVGASGPKRPLPRSVVHLVVKDATERVLHQQDFRLLDVEPGKPVVLSMDPGDVSHLPTNVPLSVAAQLRWPGARPGSAYQASAITEVVLVDKVFVTGQGGPVAADQELVDMQTYRSFWNKVWESPTTQATPDGDGSSHWNVEAAIKYAVLFAPGQSANGLMETKGLTVAPDPESPVDRTEGRFKGGLELSFGEVNKLLPLWPGEQPLPPDTLAAVATAEFARHTAGEAIHSVRLKGGKRERGLVWAVPVFTLRDVHLGVVEATDESGQVTTVGRQEARFPVPSAVRVLTMKSEA</sequence>
<keyword evidence="2" id="KW-1185">Reference proteome</keyword>
<gene>
    <name evidence="1" type="ORF">EUA94_21500</name>
</gene>
<dbReference type="EMBL" id="SDWV01000034">
    <property type="protein sequence ID" value="RYC03826.1"/>
    <property type="molecule type" value="Genomic_DNA"/>
</dbReference>
<accession>A0A4Q2SEP8</accession>
<evidence type="ECO:0000313" key="2">
    <source>
        <dbReference type="Proteomes" id="UP000291101"/>
    </source>
</evidence>
<dbReference type="Proteomes" id="UP000291101">
    <property type="component" value="Unassembled WGS sequence"/>
</dbReference>
<dbReference type="OrthoDB" id="517603at2"/>
<protein>
    <submittedName>
        <fullName evidence="1">Uncharacterized protein</fullName>
    </submittedName>
</protein>
<dbReference type="AlphaFoldDB" id="A0A4Q2SEP8"/>
<dbReference type="RefSeq" id="WP_129428965.1">
    <property type="nucleotide sequence ID" value="NZ_SDWV01000034.1"/>
</dbReference>
<organism evidence="1 2">
    <name type="scientific">Nocardioides zhouii</name>
    <dbReference type="NCBI Taxonomy" id="1168729"/>
    <lineage>
        <taxon>Bacteria</taxon>
        <taxon>Bacillati</taxon>
        <taxon>Actinomycetota</taxon>
        <taxon>Actinomycetes</taxon>
        <taxon>Propionibacteriales</taxon>
        <taxon>Nocardioidaceae</taxon>
        <taxon>Nocardioides</taxon>
    </lineage>
</organism>
<name>A0A4Q2SEP8_9ACTN</name>